<dbReference type="SMART" id="SM00746">
    <property type="entry name" value="TRASH"/>
    <property type="match status" value="1"/>
</dbReference>
<gene>
    <name evidence="5" type="ORF">FJY86_00885</name>
</gene>
<dbReference type="GO" id="GO:0003735">
    <property type="term" value="F:structural constituent of ribosome"/>
    <property type="evidence" value="ECO:0007669"/>
    <property type="project" value="InterPro"/>
</dbReference>
<comment type="caution">
    <text evidence="5">The sequence shown here is derived from an EMBL/GenBank/DDBJ whole genome shotgun (WGS) entry which is preliminary data.</text>
</comment>
<keyword evidence="2" id="KW-0863">Zinc-finger</keyword>
<accession>A0A8T4C644</accession>
<dbReference type="InterPro" id="IPR011017">
    <property type="entry name" value="TRASH_dom"/>
</dbReference>
<dbReference type="AlphaFoldDB" id="A0A8T4C644"/>
<dbReference type="Pfam" id="PF01246">
    <property type="entry name" value="Ribosomal_L24e"/>
    <property type="match status" value="1"/>
</dbReference>
<dbReference type="SUPFAM" id="SSF57716">
    <property type="entry name" value="Glucocorticoid receptor-like (DNA-binding domain)"/>
    <property type="match status" value="1"/>
</dbReference>
<dbReference type="GO" id="GO:0005840">
    <property type="term" value="C:ribosome"/>
    <property type="evidence" value="ECO:0007669"/>
    <property type="project" value="UniProtKB-KW"/>
</dbReference>
<proteinExistence type="inferred from homology"/>
<dbReference type="InterPro" id="IPR038630">
    <property type="entry name" value="L24e/L24_sf"/>
</dbReference>
<dbReference type="Gene3D" id="2.30.170.20">
    <property type="entry name" value="Ribosomal protein L24e"/>
    <property type="match status" value="1"/>
</dbReference>
<evidence type="ECO:0000256" key="3">
    <source>
        <dbReference type="ARBA" id="ARBA00035507"/>
    </source>
</evidence>
<organism evidence="5 6">
    <name type="scientific">Candidatus Iainarchaeum sp</name>
    <dbReference type="NCBI Taxonomy" id="3101447"/>
    <lineage>
        <taxon>Archaea</taxon>
        <taxon>Candidatus Iainarchaeota</taxon>
        <taxon>Candidatus Iainarchaeia</taxon>
        <taxon>Candidatus Iainarchaeales</taxon>
        <taxon>Candidatus Iainarchaeaceae</taxon>
        <taxon>Candidatus Iainarchaeum</taxon>
    </lineage>
</organism>
<dbReference type="GO" id="GO:0008270">
    <property type="term" value="F:zinc ion binding"/>
    <property type="evidence" value="ECO:0007669"/>
    <property type="project" value="UniProtKB-KW"/>
</dbReference>
<feature type="domain" description="TRASH" evidence="4">
    <location>
        <begin position="3"/>
        <end position="41"/>
    </location>
</feature>
<keyword evidence="5" id="KW-0689">Ribosomal protein</keyword>
<dbReference type="EMBL" id="VGJJ01000003">
    <property type="protein sequence ID" value="MBM3281881.1"/>
    <property type="molecule type" value="Genomic_DNA"/>
</dbReference>
<evidence type="ECO:0000259" key="4">
    <source>
        <dbReference type="SMART" id="SM00746"/>
    </source>
</evidence>
<keyword evidence="2" id="KW-0479">Metal-binding</keyword>
<dbReference type="InterPro" id="IPR055345">
    <property type="entry name" value="Ribosomal_eL24-rel_arc"/>
</dbReference>
<comment type="similarity">
    <text evidence="1">Belongs to the eukaryotic ribosomal protein eL24 family.</text>
</comment>
<name>A0A8T4C644_9ARCH</name>
<evidence type="ECO:0000256" key="1">
    <source>
        <dbReference type="ARBA" id="ARBA00005647"/>
    </source>
</evidence>
<keyword evidence="5" id="KW-0687">Ribonucleoprotein</keyword>
<evidence type="ECO:0000256" key="2">
    <source>
        <dbReference type="ARBA" id="ARBA00022771"/>
    </source>
</evidence>
<dbReference type="Proteomes" id="UP000774699">
    <property type="component" value="Unassembled WGS sequence"/>
</dbReference>
<sequence>MGCSFCGKNIPRGTGFMFVRKTGQVYTFCSRKCEHNMIHLERQSRKTRWTKEFAKTKASNLSIREHAQKAKENVKE</sequence>
<evidence type="ECO:0000313" key="6">
    <source>
        <dbReference type="Proteomes" id="UP000774699"/>
    </source>
</evidence>
<protein>
    <recommendedName>
        <fullName evidence="3">50S ribosomal protein L24e</fullName>
    </recommendedName>
</protein>
<keyword evidence="2" id="KW-0862">Zinc</keyword>
<evidence type="ECO:0000313" key="5">
    <source>
        <dbReference type="EMBL" id="MBM3281881.1"/>
    </source>
</evidence>
<reference evidence="5" key="1">
    <citation type="submission" date="2019-03" db="EMBL/GenBank/DDBJ databases">
        <title>Lake Tanganyika Metagenome-Assembled Genomes (MAGs).</title>
        <authorList>
            <person name="Tran P."/>
        </authorList>
    </citation>
    <scope>NUCLEOTIDE SEQUENCE</scope>
    <source>
        <strain evidence="5">M_DeepCast_50m_m2_156</strain>
    </source>
</reference>
<dbReference type="NCBIfam" id="NF034186">
    <property type="entry name" value="PRK14891.1-1"/>
    <property type="match status" value="1"/>
</dbReference>
<dbReference type="InterPro" id="IPR000988">
    <property type="entry name" value="Ribosomal_eL24-rel_N"/>
</dbReference>